<dbReference type="NCBIfam" id="TIGR01028">
    <property type="entry name" value="uS7_euk_arch"/>
    <property type="match status" value="1"/>
</dbReference>
<dbReference type="InterPro" id="IPR036823">
    <property type="entry name" value="Ribosomal_uS7_dom_sf"/>
</dbReference>
<evidence type="ECO:0000256" key="2">
    <source>
        <dbReference type="ARBA" id="ARBA00022980"/>
    </source>
</evidence>
<accession>S7W4M9</accession>
<dbReference type="NCBIfam" id="NF003106">
    <property type="entry name" value="PRK04027.1"/>
    <property type="match status" value="1"/>
</dbReference>
<dbReference type="PDB" id="8P60">
    <property type="method" value="EM"/>
    <property type="resolution" value="14.30 A"/>
    <property type="chains" value="RF0/SF0=1-195"/>
</dbReference>
<dbReference type="InterPro" id="IPR000235">
    <property type="entry name" value="Ribosomal_uS7"/>
</dbReference>
<dbReference type="Pfam" id="PF00177">
    <property type="entry name" value="Ribosomal_S7"/>
    <property type="match status" value="1"/>
</dbReference>
<dbReference type="PDB" id="8P5D">
    <property type="method" value="EM"/>
    <property type="resolution" value="10.80 A"/>
    <property type="chains" value="SF0=1-195"/>
</dbReference>
<organism evidence="5 6">
    <name type="scientific">Spraguea lophii (strain 42_110)</name>
    <name type="common">Microsporidian parasite</name>
    <dbReference type="NCBI Taxonomy" id="1358809"/>
    <lineage>
        <taxon>Eukaryota</taxon>
        <taxon>Fungi</taxon>
        <taxon>Fungi incertae sedis</taxon>
        <taxon>Microsporidia</taxon>
        <taxon>Spragueidae</taxon>
        <taxon>Spraguea</taxon>
    </lineage>
</organism>
<evidence type="ECO:0000259" key="4">
    <source>
        <dbReference type="Pfam" id="PF00177"/>
    </source>
</evidence>
<evidence type="ECO:0000313" key="5">
    <source>
        <dbReference type="EMBL" id="EPR77686.1"/>
    </source>
</evidence>
<dbReference type="VEuPathDB" id="MicrosporidiaDB:SLOPH_44"/>
<keyword evidence="7 8" id="KW-0002">3D-structure</keyword>
<evidence type="ECO:0000256" key="3">
    <source>
        <dbReference type="ARBA" id="ARBA00023274"/>
    </source>
</evidence>
<dbReference type="PDB" id="7QCA">
    <property type="method" value="EM"/>
    <property type="resolution" value="2.79 A"/>
    <property type="chains" value="SF0=1-195"/>
</dbReference>
<dbReference type="SUPFAM" id="SSF47973">
    <property type="entry name" value="Ribosomal protein S7"/>
    <property type="match status" value="1"/>
</dbReference>
<dbReference type="GO" id="GO:0030490">
    <property type="term" value="P:maturation of SSU-rRNA"/>
    <property type="evidence" value="ECO:0007669"/>
    <property type="project" value="EnsemblFungi"/>
</dbReference>
<sequence length="195" mass="21945">MRYTETSGDIKLFGRYPYTDLEVKDITLEKYINVASKVILPHTSSRLNTKKFGRTKIPVVERFVNAMMRKGRNNGKKTLAMRIVKDAFFIIEGVTGQNPIQILVDAICNSGPREDSARIGKGGVMKRSSVDVSPLRRINIAIFLLAKGVRNSTFKDIKMLPEIIAEELINAAKNTQSSFAVKKKEEIERIAKSNR</sequence>
<dbReference type="EMDB" id="EMD-17457"/>
<dbReference type="GO" id="GO:0003735">
    <property type="term" value="F:structural constituent of ribosome"/>
    <property type="evidence" value="ECO:0007669"/>
    <property type="project" value="EnsemblFungi"/>
</dbReference>
<dbReference type="CDD" id="cd14867">
    <property type="entry name" value="uS7_Eukaryote"/>
    <property type="match status" value="1"/>
</dbReference>
<dbReference type="OMA" id="KMNIVER"/>
<reference evidence="6" key="1">
    <citation type="journal article" date="2013" name="PLoS Genet.">
        <title>The genome of Spraguea lophii and the basis of host-microsporidian interactions.</title>
        <authorList>
            <person name="Campbell S.E."/>
            <person name="Williams T.A."/>
            <person name="Yousuf A."/>
            <person name="Soanes D.M."/>
            <person name="Paszkiewicz K.H."/>
            <person name="Williams B.A.P."/>
        </authorList>
    </citation>
    <scope>NUCLEOTIDE SEQUENCE [LARGE SCALE GENOMIC DNA]</scope>
    <source>
        <strain evidence="6">42_110</strain>
    </source>
</reference>
<dbReference type="InterPro" id="IPR005716">
    <property type="entry name" value="Ribosomal_uS7_euk/arc"/>
</dbReference>
<dbReference type="PANTHER" id="PTHR11205">
    <property type="entry name" value="RIBOSOMAL PROTEIN S7"/>
    <property type="match status" value="1"/>
</dbReference>
<protein>
    <submittedName>
        <fullName evidence="5">40S ribosomal protein S5</fullName>
    </submittedName>
</protein>
<evidence type="ECO:0000313" key="6">
    <source>
        <dbReference type="Proteomes" id="UP000014978"/>
    </source>
</evidence>
<dbReference type="EMBL" id="ATCN01001355">
    <property type="protein sequence ID" value="EPR77686.1"/>
    <property type="molecule type" value="Genomic_DNA"/>
</dbReference>
<dbReference type="InterPro" id="IPR023798">
    <property type="entry name" value="Ribosomal_uS7_dom"/>
</dbReference>
<dbReference type="Proteomes" id="UP000014978">
    <property type="component" value="Unassembled WGS sequence"/>
</dbReference>
<dbReference type="PIRSF" id="PIRSF002122">
    <property type="entry name" value="RPS7p_RPS7a_RPS5e_RPS7o"/>
    <property type="match status" value="1"/>
</dbReference>
<evidence type="ECO:0007829" key="7">
    <source>
        <dbReference type="PDB" id="7QCA"/>
    </source>
</evidence>
<dbReference type="FunCoup" id="S7W4M9">
    <property type="interactions" value="225"/>
</dbReference>
<dbReference type="HOGENOM" id="CLU_063975_0_0_1"/>
<dbReference type="GO" id="GO:0006412">
    <property type="term" value="P:translation"/>
    <property type="evidence" value="ECO:0007669"/>
    <property type="project" value="InterPro"/>
</dbReference>
<feature type="domain" description="Small ribosomal subunit protein uS7" evidence="4">
    <location>
        <begin position="34"/>
        <end position="195"/>
    </location>
</feature>
<dbReference type="EMDB" id="EMD-17448"/>
<gene>
    <name evidence="5" type="ORF">SLOPH_44</name>
</gene>
<keyword evidence="3" id="KW-0687">Ribonucleoprotein</keyword>
<dbReference type="AlphaFoldDB" id="S7W4M9"/>
<evidence type="ECO:0007829" key="8">
    <source>
        <dbReference type="PDB" id="8P5D"/>
    </source>
</evidence>
<comment type="similarity">
    <text evidence="1">Belongs to the universal ribosomal protein uS7 family.</text>
</comment>
<name>S7W4M9_SPRLO</name>
<keyword evidence="2 5" id="KW-0689">Ribosomal protein</keyword>
<comment type="caution">
    <text evidence="5">The sequence shown here is derived from an EMBL/GenBank/DDBJ whole genome shotgun (WGS) entry which is preliminary data.</text>
</comment>
<dbReference type="EMDB" id="EMD-13892"/>
<dbReference type="Gene3D" id="1.10.455.10">
    <property type="entry name" value="Ribosomal protein S7 domain"/>
    <property type="match status" value="1"/>
</dbReference>
<dbReference type="InParanoid" id="S7W4M9"/>
<dbReference type="GO" id="GO:0000054">
    <property type="term" value="P:ribosomal subunit export from nucleus"/>
    <property type="evidence" value="ECO:0007669"/>
    <property type="project" value="EnsemblFungi"/>
</dbReference>
<dbReference type="OrthoDB" id="10264639at2759"/>
<keyword evidence="6" id="KW-1185">Reference proteome</keyword>
<dbReference type="STRING" id="1358809.S7W4M9"/>
<reference evidence="7 8" key="2">
    <citation type="journal article" date="2023" name="Nat. Microbiol.">
        <title>CryoEM reveals that ribosomes in microsporidian spores are locked in a dimeric hibernating state.</title>
        <authorList>
            <person name="McLaren M."/>
            <person name="Conners R."/>
            <person name="Isupov M.N."/>
            <person name="Gil-Diez P."/>
            <person name="Gambelli L."/>
            <person name="Gold V.A.M."/>
            <person name="Walter A."/>
            <person name="Connell S.R."/>
            <person name="Williams B."/>
            <person name="Daum B."/>
        </authorList>
    </citation>
    <scope>STRUCTURE BY ELECTRON MICROSCOPY (2.79 ANGSTROMS)</scope>
</reference>
<proteinExistence type="evidence at protein level"/>
<dbReference type="GO" id="GO:0022627">
    <property type="term" value="C:cytosolic small ribosomal subunit"/>
    <property type="evidence" value="ECO:0007669"/>
    <property type="project" value="EnsemblFungi"/>
</dbReference>
<evidence type="ECO:0000256" key="1">
    <source>
        <dbReference type="ARBA" id="ARBA00007151"/>
    </source>
</evidence>